<dbReference type="Proteomes" id="UP000076167">
    <property type="component" value="Unassembled WGS sequence"/>
</dbReference>
<keyword evidence="2" id="KW-1185">Reference proteome</keyword>
<dbReference type="EMBL" id="LPXL01000056">
    <property type="protein sequence ID" value="KZC97176.1"/>
    <property type="molecule type" value="Genomic_DNA"/>
</dbReference>
<organism evidence="1 2">
    <name type="scientific">Thalassospira xiamenensis</name>
    <dbReference type="NCBI Taxonomy" id="220697"/>
    <lineage>
        <taxon>Bacteria</taxon>
        <taxon>Pseudomonadati</taxon>
        <taxon>Pseudomonadota</taxon>
        <taxon>Alphaproteobacteria</taxon>
        <taxon>Rhodospirillales</taxon>
        <taxon>Thalassospiraceae</taxon>
        <taxon>Thalassospira</taxon>
    </lineage>
</organism>
<name>A0ABR5XWU2_9PROT</name>
<reference evidence="1 2" key="1">
    <citation type="submission" date="2015-12" db="EMBL/GenBank/DDBJ databases">
        <title>Genome sequence of Thalassospira xiamenensis MCCC 1A03005.</title>
        <authorList>
            <person name="Lu L."/>
            <person name="Lai Q."/>
            <person name="Shao Z."/>
            <person name="Qian P."/>
        </authorList>
    </citation>
    <scope>NUCLEOTIDE SEQUENCE [LARGE SCALE GENOMIC DNA]</scope>
    <source>
        <strain evidence="1 2">MCCC 1A03005</strain>
    </source>
</reference>
<protein>
    <submittedName>
        <fullName evidence="1">Uncharacterized protein</fullName>
    </submittedName>
</protein>
<gene>
    <name evidence="1" type="ORF">AUP40_04360</name>
</gene>
<evidence type="ECO:0000313" key="1">
    <source>
        <dbReference type="EMBL" id="KZC97176.1"/>
    </source>
</evidence>
<accession>A0ABR5XWU2</accession>
<dbReference type="RefSeq" id="WP_063093010.1">
    <property type="nucleotide sequence ID" value="NZ_JAINWB010000003.1"/>
</dbReference>
<proteinExistence type="predicted"/>
<evidence type="ECO:0000313" key="2">
    <source>
        <dbReference type="Proteomes" id="UP000076167"/>
    </source>
</evidence>
<sequence length="89" mass="9767">MDVKITSDGTPHGTKIVSADGHELRGVSAVEWGISVDVPSCAKIYITMAEIEISGEAAFFVNPLRDGVEKWRRVKSIEFEDGEQISLMD</sequence>
<comment type="caution">
    <text evidence="1">The sequence shown here is derived from an EMBL/GenBank/DDBJ whole genome shotgun (WGS) entry which is preliminary data.</text>
</comment>